<dbReference type="AlphaFoldDB" id="A0A7J6TM13"/>
<dbReference type="PANTHER" id="PTHR12346">
    <property type="entry name" value="SIN3B-RELATED"/>
    <property type="match status" value="1"/>
</dbReference>
<feature type="domain" description="Histone deacetylase interacting" evidence="2">
    <location>
        <begin position="997"/>
        <end position="1080"/>
    </location>
</feature>
<feature type="compositionally biased region" description="Low complexity" evidence="1">
    <location>
        <begin position="407"/>
        <end position="419"/>
    </location>
</feature>
<comment type="caution">
    <text evidence="3">The sequence shown here is derived from an EMBL/GenBank/DDBJ whole genome shotgun (WGS) entry which is preliminary data.</text>
</comment>
<dbReference type="GO" id="GO:0003714">
    <property type="term" value="F:transcription corepressor activity"/>
    <property type="evidence" value="ECO:0007669"/>
    <property type="project" value="InterPro"/>
</dbReference>
<reference evidence="3 4" key="1">
    <citation type="submission" date="2020-04" db="EMBL/GenBank/DDBJ databases">
        <title>Perkinsus olseni comparative genomics.</title>
        <authorList>
            <person name="Bogema D.R."/>
        </authorList>
    </citation>
    <scope>NUCLEOTIDE SEQUENCE [LARGE SCALE GENOMIC DNA]</scope>
    <source>
        <strain evidence="3">ATCC PRA-205</strain>
    </source>
</reference>
<evidence type="ECO:0000313" key="4">
    <source>
        <dbReference type="Proteomes" id="UP000574390"/>
    </source>
</evidence>
<feature type="region of interest" description="Disordered" evidence="1">
    <location>
        <begin position="670"/>
        <end position="833"/>
    </location>
</feature>
<feature type="region of interest" description="Disordered" evidence="1">
    <location>
        <begin position="392"/>
        <end position="419"/>
    </location>
</feature>
<gene>
    <name evidence="3" type="ORF">FOZ62_021517</name>
</gene>
<dbReference type="Proteomes" id="UP000574390">
    <property type="component" value="Unassembled WGS sequence"/>
</dbReference>
<feature type="region of interest" description="Disordered" evidence="1">
    <location>
        <begin position="233"/>
        <end position="299"/>
    </location>
</feature>
<feature type="compositionally biased region" description="Pro residues" evidence="1">
    <location>
        <begin position="316"/>
        <end position="328"/>
    </location>
</feature>
<dbReference type="EMBL" id="JABANM010006819">
    <property type="protein sequence ID" value="KAF4745320.1"/>
    <property type="molecule type" value="Genomic_DNA"/>
</dbReference>
<feature type="compositionally biased region" description="Low complexity" evidence="1">
    <location>
        <begin position="811"/>
        <end position="826"/>
    </location>
</feature>
<accession>A0A7J6TM13</accession>
<feature type="compositionally biased region" description="Acidic residues" evidence="1">
    <location>
        <begin position="897"/>
        <end position="906"/>
    </location>
</feature>
<dbReference type="InterPro" id="IPR039774">
    <property type="entry name" value="Sin3-like"/>
</dbReference>
<organism evidence="3 4">
    <name type="scientific">Perkinsus olseni</name>
    <name type="common">Perkinsus atlanticus</name>
    <dbReference type="NCBI Taxonomy" id="32597"/>
    <lineage>
        <taxon>Eukaryota</taxon>
        <taxon>Sar</taxon>
        <taxon>Alveolata</taxon>
        <taxon>Perkinsozoa</taxon>
        <taxon>Perkinsea</taxon>
        <taxon>Perkinsida</taxon>
        <taxon>Perkinsidae</taxon>
        <taxon>Perkinsus</taxon>
    </lineage>
</organism>
<feature type="compositionally biased region" description="Basic residues" evidence="1">
    <location>
        <begin position="799"/>
        <end position="810"/>
    </location>
</feature>
<dbReference type="InterPro" id="IPR013194">
    <property type="entry name" value="HDAC_interact_dom"/>
</dbReference>
<evidence type="ECO:0000313" key="3">
    <source>
        <dbReference type="EMBL" id="KAF4745320.1"/>
    </source>
</evidence>
<sequence length="1207" mass="129450">YAEGNIFDRLCFDGEPLWVSGELPDDLVQPSEETVGAFPPKGPLVEIKVESSKRLLPTDCHSHHSTGRSTMLSSFLLLLPIIDASVWDPAPCLRACPELSQSVALLEALVYSPSLIAAALSGGPEAGYEAVREDGQYSCVAEKLCGTCREVSTCDLGRCIVDNIECRRLTELTSELVKICYCSIGYDIGLLSQMIDPQWTADPPLCEGGSGAPEGTAERIGSSCGEFEVSEFLAGTRDEPGGPVDRDDQSGAERSTCRVADLASLQPLMSFNGGSPPPPPPPPAPPEVSHPIEQTAAASAPAAVVEAAIAAAAVSSPPPPAGAVPPQAPASLPTTSSRPPSAAASTATISTSGVNTRLKVEEMKQYLDQAKCLFADSPGKYEELLEVIAGMSKRTRPRPPPTPPPASAATSTSTAPTASGLGALVGQLQQLSSNNTTPGQPTGATAVGSSSVQMIQALQGLMQHPTPQAPAQPQPTPMEIARQEDDISELDNLDVGTLIDRLLKIFEGHGAAKSMVLCFLQLCRLSNHPAASWLFEEAERLREAEVKRQKETEEKEAFAAVSAAARATADVVGPPGPPICLDRAATMAFLTAVLPTLPSNVYAVLSSGVYQGLEAGIVNSNFDEGMRRVLQNYAMATSVRATEWLMPTVVDRYLAHRKSMIRVHGTNELAFPSKSSNTRRLPATTATGKRKRGGRAKVASTTSSEENGQVSSEETSGEPLTPESDEGTDPSLPPSRPARGRKRRAAAAPSSSEDDDAVPKRRSTRRTRSTAVKAEASRGGGGAVSSSSSELDSAEGTKRGGRTTSRKKGSRSSPSAAAAVSTMPSPAQKLAERSTIEGRERAVLEMLAALLPPTLAHELYKTLSIWLAGGFEVSTVTSFLERILGHLRGCATAPASTDDDEEEEEGGSNVEAQRKHDAIFDIYTDQERTVLLNRLRELDHAVVEVCNKHIVDLINGALLKREAAKQRKVMKEAPKADGCRSYLSHLSFPGESAEAAVCKERLLRTPPGIINNTWMGVSLGTEEAQDFKYFRRNHSEEALFNNEDHKYATTFTVKCVSLTVHRLERLLKKLEGMPEEQREAYKLSMPQDITSQHLEQIINSYTSTAIGQKMAEEVLAHPMKTLPLLLTRLKDTEASLTSPSSGLIAAASKAWLKVDKRSFLPGLDHRSYYFRGHCLKNSTSRAFLADLRQSDTPVGIVEEEREWASWG</sequence>
<feature type="compositionally biased region" description="Polar residues" evidence="1">
    <location>
        <begin position="699"/>
        <end position="714"/>
    </location>
</feature>
<feature type="region of interest" description="Disordered" evidence="1">
    <location>
        <begin position="315"/>
        <end position="351"/>
    </location>
</feature>
<feature type="compositionally biased region" description="Low complexity" evidence="1">
    <location>
        <begin position="329"/>
        <end position="351"/>
    </location>
</feature>
<feature type="compositionally biased region" description="Polar residues" evidence="1">
    <location>
        <begin position="673"/>
        <end position="687"/>
    </location>
</feature>
<dbReference type="SMART" id="SM00761">
    <property type="entry name" value="HDAC_interact"/>
    <property type="match status" value="1"/>
</dbReference>
<name>A0A7J6TM13_PEROL</name>
<feature type="non-terminal residue" evidence="3">
    <location>
        <position position="1"/>
    </location>
</feature>
<feature type="region of interest" description="Disordered" evidence="1">
    <location>
        <begin position="892"/>
        <end position="911"/>
    </location>
</feature>
<evidence type="ECO:0000256" key="1">
    <source>
        <dbReference type="SAM" id="MobiDB-lite"/>
    </source>
</evidence>
<feature type="non-terminal residue" evidence="3">
    <location>
        <position position="1207"/>
    </location>
</feature>
<evidence type="ECO:0000259" key="2">
    <source>
        <dbReference type="SMART" id="SM00761"/>
    </source>
</evidence>
<feature type="compositionally biased region" description="Pro residues" evidence="1">
    <location>
        <begin position="275"/>
        <end position="288"/>
    </location>
</feature>
<protein>
    <recommendedName>
        <fullName evidence="2">Histone deacetylase interacting domain-containing protein</fullName>
    </recommendedName>
</protein>
<proteinExistence type="predicted"/>
<feature type="compositionally biased region" description="Basic and acidic residues" evidence="1">
    <location>
        <begin position="236"/>
        <end position="251"/>
    </location>
</feature>
<dbReference type="Pfam" id="PF08295">
    <property type="entry name" value="Sin3_corepress"/>
    <property type="match status" value="1"/>
</dbReference>